<proteinExistence type="predicted"/>
<evidence type="ECO:0000313" key="3">
    <source>
        <dbReference type="Proteomes" id="UP000540989"/>
    </source>
</evidence>
<keyword evidence="3" id="KW-1185">Reference proteome</keyword>
<accession>A0A7W7Z9M9</accession>
<evidence type="ECO:0000256" key="1">
    <source>
        <dbReference type="SAM" id="SignalP"/>
    </source>
</evidence>
<dbReference type="EMBL" id="JACHIP010000001">
    <property type="protein sequence ID" value="MBB5055899.1"/>
    <property type="molecule type" value="Genomic_DNA"/>
</dbReference>
<feature type="signal peptide" evidence="1">
    <location>
        <begin position="1"/>
        <end position="27"/>
    </location>
</feature>
<evidence type="ECO:0008006" key="4">
    <source>
        <dbReference type="Google" id="ProtNLM"/>
    </source>
</evidence>
<protein>
    <recommendedName>
        <fullName evidence="4">DUF4157 domain-containing protein</fullName>
    </recommendedName>
</protein>
<sequence length="508" mass="55980">MAGLKLGGRWAAKVGFVLITAVATASASDKDKKDATTGETRMTKDQAKELFKSVDDILAFASKDSKLPIEHSVKRTLISRDEVNKFLRERFDKDESTKRLERSEIVLKKFGLLDRDFHLQTFLVSLLTEQIAGYYDDKTKTVNLLDWIAPDEQKSVLAHELTHALQDQKVDLSKWSEVGAKGIAKTSAEDSEHIRNDEGDTAREAVTEGQAMAVFVDYGLKDSGKTIADAPEMGPKLKEMTEDTGGSPLLARAPLLLQKSLLFPYGDGLAFEHRVLVKAGRDAAFAGVLARPPSSSFEIIHPDAYLAHTPVPVLRMPDIHPLIDAEYTPYDEGVMGELDVRIIAELFGGQQIAAALSPAWKGGIYYAAQRKSATAAQKETPSSLGIFYYSKWENEDSARSFMRIYSGQLARKYSGLKRREKDEKGDEEQVYSTNEGDVLIALKDDQVFVAEGFDLALARKLRDSVEEVQSSGPLQVASTQEIGPAMSLVHVMGQFGVMKAALAGRYTH</sequence>
<gene>
    <name evidence="2" type="ORF">HDF16_000568</name>
</gene>
<dbReference type="AlphaFoldDB" id="A0A7W7Z9M9"/>
<name>A0A7W7Z9M9_9BACT</name>
<comment type="caution">
    <text evidence="2">The sequence shown here is derived from an EMBL/GenBank/DDBJ whole genome shotgun (WGS) entry which is preliminary data.</text>
</comment>
<keyword evidence="1" id="KW-0732">Signal</keyword>
<reference evidence="2 3" key="1">
    <citation type="submission" date="2020-08" db="EMBL/GenBank/DDBJ databases">
        <title>Genomic Encyclopedia of Type Strains, Phase IV (KMG-V): Genome sequencing to study the core and pangenomes of soil and plant-associated prokaryotes.</title>
        <authorList>
            <person name="Whitman W."/>
        </authorList>
    </citation>
    <scope>NUCLEOTIDE SEQUENCE [LARGE SCALE GENOMIC DNA]</scope>
    <source>
        <strain evidence="2 3">M8UP14</strain>
    </source>
</reference>
<feature type="chain" id="PRO_5031030320" description="DUF4157 domain-containing protein" evidence="1">
    <location>
        <begin position="28"/>
        <end position="508"/>
    </location>
</feature>
<evidence type="ECO:0000313" key="2">
    <source>
        <dbReference type="EMBL" id="MBB5055899.1"/>
    </source>
</evidence>
<dbReference type="RefSeq" id="WP_246408603.1">
    <property type="nucleotide sequence ID" value="NZ_JACHIP010000001.1"/>
</dbReference>
<organism evidence="2 3">
    <name type="scientific">Granulicella aggregans</name>
    <dbReference type="NCBI Taxonomy" id="474949"/>
    <lineage>
        <taxon>Bacteria</taxon>
        <taxon>Pseudomonadati</taxon>
        <taxon>Acidobacteriota</taxon>
        <taxon>Terriglobia</taxon>
        <taxon>Terriglobales</taxon>
        <taxon>Acidobacteriaceae</taxon>
        <taxon>Granulicella</taxon>
    </lineage>
</organism>
<dbReference type="Proteomes" id="UP000540989">
    <property type="component" value="Unassembled WGS sequence"/>
</dbReference>